<evidence type="ECO:0000313" key="8">
    <source>
        <dbReference type="Proteomes" id="UP000700596"/>
    </source>
</evidence>
<organism evidence="7 8">
    <name type="scientific">Dendryphion nanum</name>
    <dbReference type="NCBI Taxonomy" id="256645"/>
    <lineage>
        <taxon>Eukaryota</taxon>
        <taxon>Fungi</taxon>
        <taxon>Dikarya</taxon>
        <taxon>Ascomycota</taxon>
        <taxon>Pezizomycotina</taxon>
        <taxon>Dothideomycetes</taxon>
        <taxon>Pleosporomycetidae</taxon>
        <taxon>Pleosporales</taxon>
        <taxon>Torulaceae</taxon>
        <taxon>Dendryphion</taxon>
    </lineage>
</organism>
<keyword evidence="8" id="KW-1185">Reference proteome</keyword>
<dbReference type="GO" id="GO:0016846">
    <property type="term" value="F:carbon-sulfur lyase activity"/>
    <property type="evidence" value="ECO:0007669"/>
    <property type="project" value="InterPro"/>
</dbReference>
<dbReference type="EMBL" id="JAGMWT010000023">
    <property type="protein sequence ID" value="KAH7111804.1"/>
    <property type="molecule type" value="Genomic_DNA"/>
</dbReference>
<evidence type="ECO:0000256" key="4">
    <source>
        <dbReference type="ARBA" id="ARBA00023239"/>
    </source>
</evidence>
<gene>
    <name evidence="7" type="ORF">B0J11DRAFT_447347</name>
</gene>
<proteinExistence type="inferred from homology"/>
<dbReference type="Proteomes" id="UP000700596">
    <property type="component" value="Unassembled WGS sequence"/>
</dbReference>
<sequence>MLHGSCLCGSIKYEMHINVPKTSACQCRVCRKITSGTTSLNLVVPHSSFKLMKGTPKSLDITHFDEGFDITLAFCGDCGSAIPIEAYLGEATAREYIIQVGTLDNTGPLEAVPAPPPKSTSCPGLDGLNR</sequence>
<evidence type="ECO:0000256" key="3">
    <source>
        <dbReference type="ARBA" id="ARBA00022833"/>
    </source>
</evidence>
<accession>A0A9P9D388</accession>
<protein>
    <submittedName>
        <fullName evidence="7">Mss4-like protein</fullName>
    </submittedName>
</protein>
<feature type="domain" description="CENP-V/GFA" evidence="6">
    <location>
        <begin position="2"/>
        <end position="118"/>
    </location>
</feature>
<dbReference type="AlphaFoldDB" id="A0A9P9D388"/>
<comment type="caution">
    <text evidence="7">The sequence shown here is derived from an EMBL/GenBank/DDBJ whole genome shotgun (WGS) entry which is preliminary data.</text>
</comment>
<dbReference type="InterPro" id="IPR011057">
    <property type="entry name" value="Mss4-like_sf"/>
</dbReference>
<reference evidence="7" key="1">
    <citation type="journal article" date="2021" name="Nat. Commun.">
        <title>Genetic determinants of endophytism in the Arabidopsis root mycobiome.</title>
        <authorList>
            <person name="Mesny F."/>
            <person name="Miyauchi S."/>
            <person name="Thiergart T."/>
            <person name="Pickel B."/>
            <person name="Atanasova L."/>
            <person name="Karlsson M."/>
            <person name="Huettel B."/>
            <person name="Barry K.W."/>
            <person name="Haridas S."/>
            <person name="Chen C."/>
            <person name="Bauer D."/>
            <person name="Andreopoulos W."/>
            <person name="Pangilinan J."/>
            <person name="LaButti K."/>
            <person name="Riley R."/>
            <person name="Lipzen A."/>
            <person name="Clum A."/>
            <person name="Drula E."/>
            <person name="Henrissat B."/>
            <person name="Kohler A."/>
            <person name="Grigoriev I.V."/>
            <person name="Martin F.M."/>
            <person name="Hacquard S."/>
        </authorList>
    </citation>
    <scope>NUCLEOTIDE SEQUENCE</scope>
    <source>
        <strain evidence="7">MPI-CAGE-CH-0243</strain>
    </source>
</reference>
<comment type="similarity">
    <text evidence="1">Belongs to the Gfa family.</text>
</comment>
<keyword evidence="3" id="KW-0862">Zinc</keyword>
<dbReference type="OrthoDB" id="2212170at2759"/>
<keyword evidence="4" id="KW-0456">Lyase</keyword>
<dbReference type="SUPFAM" id="SSF51316">
    <property type="entry name" value="Mss4-like"/>
    <property type="match status" value="1"/>
</dbReference>
<evidence type="ECO:0000256" key="2">
    <source>
        <dbReference type="ARBA" id="ARBA00022723"/>
    </source>
</evidence>
<evidence type="ECO:0000256" key="1">
    <source>
        <dbReference type="ARBA" id="ARBA00005495"/>
    </source>
</evidence>
<dbReference type="PANTHER" id="PTHR33337">
    <property type="entry name" value="GFA DOMAIN-CONTAINING PROTEIN"/>
    <property type="match status" value="1"/>
</dbReference>
<feature type="region of interest" description="Disordered" evidence="5">
    <location>
        <begin position="108"/>
        <end position="130"/>
    </location>
</feature>
<evidence type="ECO:0000313" key="7">
    <source>
        <dbReference type="EMBL" id="KAH7111804.1"/>
    </source>
</evidence>
<name>A0A9P9D388_9PLEO</name>
<evidence type="ECO:0000259" key="6">
    <source>
        <dbReference type="PROSITE" id="PS51891"/>
    </source>
</evidence>
<dbReference type="GO" id="GO:0046872">
    <property type="term" value="F:metal ion binding"/>
    <property type="evidence" value="ECO:0007669"/>
    <property type="project" value="UniProtKB-KW"/>
</dbReference>
<dbReference type="Gene3D" id="3.90.1590.10">
    <property type="entry name" value="glutathione-dependent formaldehyde- activating enzyme (gfa)"/>
    <property type="match status" value="1"/>
</dbReference>
<dbReference type="PANTHER" id="PTHR33337:SF30">
    <property type="entry name" value="DUF636 DOMAIN PROTEIN (AFU_ORTHOLOGUE AFUA_1G03180)"/>
    <property type="match status" value="1"/>
</dbReference>
<evidence type="ECO:0000256" key="5">
    <source>
        <dbReference type="SAM" id="MobiDB-lite"/>
    </source>
</evidence>
<dbReference type="Pfam" id="PF04828">
    <property type="entry name" value="GFA"/>
    <property type="match status" value="1"/>
</dbReference>
<dbReference type="PROSITE" id="PS51891">
    <property type="entry name" value="CENP_V_GFA"/>
    <property type="match status" value="1"/>
</dbReference>
<dbReference type="InterPro" id="IPR006913">
    <property type="entry name" value="CENP-V/GFA"/>
</dbReference>
<keyword evidence="2" id="KW-0479">Metal-binding</keyword>